<keyword evidence="6 9" id="KW-0472">Membrane</keyword>
<dbReference type="PANTHER" id="PTHR30561:SF1">
    <property type="entry name" value="MULTIDRUG TRANSPORTER EMRE"/>
    <property type="match status" value="1"/>
</dbReference>
<evidence type="ECO:0000256" key="2">
    <source>
        <dbReference type="ARBA" id="ARBA00022448"/>
    </source>
</evidence>
<feature type="transmembrane region" description="Helical" evidence="9">
    <location>
        <begin position="44"/>
        <end position="61"/>
    </location>
</feature>
<evidence type="ECO:0000256" key="5">
    <source>
        <dbReference type="ARBA" id="ARBA00022989"/>
    </source>
</evidence>
<evidence type="ECO:0000256" key="1">
    <source>
        <dbReference type="ARBA" id="ARBA00004651"/>
    </source>
</evidence>
<evidence type="ECO:0000313" key="10">
    <source>
        <dbReference type="EMBL" id="GEK43883.1"/>
    </source>
</evidence>
<dbReference type="GO" id="GO:0015199">
    <property type="term" value="F:amino-acid betaine transmembrane transporter activity"/>
    <property type="evidence" value="ECO:0007669"/>
    <property type="project" value="TreeGrafter"/>
</dbReference>
<keyword evidence="3" id="KW-1003">Cell membrane</keyword>
<keyword evidence="4 8" id="KW-0812">Transmembrane</keyword>
<dbReference type="GO" id="GO:0015297">
    <property type="term" value="F:antiporter activity"/>
    <property type="evidence" value="ECO:0007669"/>
    <property type="project" value="TreeGrafter"/>
</dbReference>
<dbReference type="InterPro" id="IPR000390">
    <property type="entry name" value="Small_drug/metabolite_transptr"/>
</dbReference>
<dbReference type="PANTHER" id="PTHR30561">
    <property type="entry name" value="SMR FAMILY PROTON-DEPENDENT DRUG EFFLUX TRANSPORTER SUGE"/>
    <property type="match status" value="1"/>
</dbReference>
<accession>A0AAV3WBL7</accession>
<protein>
    <submittedName>
        <fullName evidence="10">Multidrug SMR transporter</fullName>
    </submittedName>
</protein>
<dbReference type="Gene3D" id="1.10.3730.20">
    <property type="match status" value="1"/>
</dbReference>
<feature type="transmembrane region" description="Helical" evidence="9">
    <location>
        <begin position="68"/>
        <end position="89"/>
    </location>
</feature>
<gene>
    <name evidence="10" type="ORF">AJO04nite_11410</name>
</gene>
<comment type="caution">
    <text evidence="10">The sequence shown here is derived from an EMBL/GenBank/DDBJ whole genome shotgun (WGS) entry which is preliminary data.</text>
</comment>
<proteinExistence type="inferred from homology"/>
<dbReference type="Pfam" id="PF00893">
    <property type="entry name" value="Multi_Drug_Res"/>
    <property type="match status" value="1"/>
</dbReference>
<feature type="transmembrane region" description="Helical" evidence="9">
    <location>
        <begin position="95"/>
        <end position="114"/>
    </location>
</feature>
<evidence type="ECO:0000256" key="3">
    <source>
        <dbReference type="ARBA" id="ARBA00022475"/>
    </source>
</evidence>
<evidence type="ECO:0000256" key="7">
    <source>
        <dbReference type="ARBA" id="ARBA00038032"/>
    </source>
</evidence>
<organism evidence="10 11">
    <name type="scientific">Acinetobacter johnsonii</name>
    <dbReference type="NCBI Taxonomy" id="40214"/>
    <lineage>
        <taxon>Bacteria</taxon>
        <taxon>Pseudomonadati</taxon>
        <taxon>Pseudomonadota</taxon>
        <taxon>Gammaproteobacteria</taxon>
        <taxon>Moraxellales</taxon>
        <taxon>Moraxellaceae</taxon>
        <taxon>Acinetobacter</taxon>
    </lineage>
</organism>
<evidence type="ECO:0000256" key="9">
    <source>
        <dbReference type="SAM" id="Phobius"/>
    </source>
</evidence>
<evidence type="ECO:0000256" key="6">
    <source>
        <dbReference type="ARBA" id="ARBA00023136"/>
    </source>
</evidence>
<feature type="transmembrane region" description="Helical" evidence="9">
    <location>
        <begin position="12"/>
        <end position="32"/>
    </location>
</feature>
<comment type="similarity">
    <text evidence="7 8">Belongs to the drug/metabolite transporter (DMT) superfamily. Small multidrug resistance (SMR) (TC 2.A.7.1) family.</text>
</comment>
<evidence type="ECO:0000256" key="8">
    <source>
        <dbReference type="RuleBase" id="RU003942"/>
    </source>
</evidence>
<name>A0AAV3WBL7_ACIJO</name>
<evidence type="ECO:0000313" key="11">
    <source>
        <dbReference type="Proteomes" id="UP000321274"/>
    </source>
</evidence>
<dbReference type="GO" id="GO:0015220">
    <property type="term" value="F:choline transmembrane transporter activity"/>
    <property type="evidence" value="ECO:0007669"/>
    <property type="project" value="TreeGrafter"/>
</dbReference>
<dbReference type="GO" id="GO:0031460">
    <property type="term" value="P:glycine betaine transport"/>
    <property type="evidence" value="ECO:0007669"/>
    <property type="project" value="TreeGrafter"/>
</dbReference>
<dbReference type="InterPro" id="IPR045324">
    <property type="entry name" value="Small_multidrug_res"/>
</dbReference>
<keyword evidence="2" id="KW-0813">Transport</keyword>
<comment type="subcellular location">
    <subcellularLocation>
        <location evidence="1 8">Cell membrane</location>
        <topology evidence="1 8">Multi-pass membrane protein</topology>
    </subcellularLocation>
</comment>
<dbReference type="Proteomes" id="UP000321274">
    <property type="component" value="Unassembled WGS sequence"/>
</dbReference>
<keyword evidence="5 9" id="KW-1133">Transmembrane helix</keyword>
<dbReference type="EMBL" id="BJUJ01000021">
    <property type="protein sequence ID" value="GEK43883.1"/>
    <property type="molecule type" value="Genomic_DNA"/>
</dbReference>
<dbReference type="AlphaFoldDB" id="A0AAV3WBL7"/>
<dbReference type="InterPro" id="IPR037185">
    <property type="entry name" value="EmrE-like"/>
</dbReference>
<dbReference type="GO" id="GO:0005886">
    <property type="term" value="C:plasma membrane"/>
    <property type="evidence" value="ECO:0007669"/>
    <property type="project" value="UniProtKB-SubCell"/>
</dbReference>
<evidence type="ECO:0000256" key="4">
    <source>
        <dbReference type="ARBA" id="ARBA00022692"/>
    </source>
</evidence>
<reference evidence="10 11" key="1">
    <citation type="submission" date="2019-07" db="EMBL/GenBank/DDBJ databases">
        <title>Whole genome shotgun sequence of Acinetobacter johnsonii NBRC 102197.</title>
        <authorList>
            <person name="Hosoyama A."/>
            <person name="Uohara A."/>
            <person name="Ohji S."/>
            <person name="Ichikawa N."/>
        </authorList>
    </citation>
    <scope>NUCLEOTIDE SEQUENCE [LARGE SCALE GENOMIC DNA]</scope>
    <source>
        <strain evidence="10 11">NBRC 102197</strain>
    </source>
</reference>
<sequence>MDMMALFAKINPGVIWLLIAIATDVLSTFYSAKGNGLVNKLDQGIALVLYMISFACAAYALKFMQAGILYVLWSGIGVIATALLAKTFLGQNIDLAGWLGIGFITVGLTIIAQFSNIDV</sequence>
<dbReference type="SUPFAM" id="SSF103481">
    <property type="entry name" value="Multidrug resistance efflux transporter EmrE"/>
    <property type="match status" value="1"/>
</dbReference>